<dbReference type="Pfam" id="PF11070">
    <property type="entry name" value="DUF2871"/>
    <property type="match status" value="1"/>
</dbReference>
<keyword evidence="1" id="KW-1133">Transmembrane helix</keyword>
<reference evidence="2 3" key="1">
    <citation type="submission" date="2018-11" db="EMBL/GenBank/DDBJ databases">
        <title>Genomes From Bacteria Associated with the Canine Oral Cavity: a Test Case for Automated Genome-Based Taxonomic Assignment.</title>
        <authorList>
            <person name="Coil D.A."/>
            <person name="Jospin G."/>
            <person name="Darling A.E."/>
            <person name="Wallis C."/>
            <person name="Davis I.J."/>
            <person name="Harris S."/>
            <person name="Eisen J.A."/>
            <person name="Holcombe L.J."/>
            <person name="O'Flynn C."/>
        </authorList>
    </citation>
    <scope>NUCLEOTIDE SEQUENCE [LARGE SCALE GENOMIC DNA]</scope>
    <source>
        <strain evidence="2 3">OH770</strain>
    </source>
</reference>
<feature type="transmembrane region" description="Helical" evidence="1">
    <location>
        <begin position="52"/>
        <end position="70"/>
    </location>
</feature>
<evidence type="ECO:0000313" key="2">
    <source>
        <dbReference type="EMBL" id="RRC95107.1"/>
    </source>
</evidence>
<feature type="transmembrane region" description="Helical" evidence="1">
    <location>
        <begin position="122"/>
        <end position="144"/>
    </location>
</feature>
<keyword evidence="3" id="KW-1185">Reference proteome</keyword>
<protein>
    <submittedName>
        <fullName evidence="2">DUF2871 family protein</fullName>
    </submittedName>
</protein>
<gene>
    <name evidence="2" type="ORF">EII11_06820</name>
</gene>
<sequence length="182" mass="19784">MFDEGVAAGRGGGKCVECRGAGRHIPGYCDYMSEKSCDVATRTCRPCILKTLAIIALSWAILGLLAGVGFRELTRHATSDPGSLGLVHSHTLVLGMFMSLMLLVLEKLFLLSDWKFFKPSLAVWNIGLLVTVVMLFVQGLRSLWELEHSAALAGVAGLGHIALTIGFFMLFRALFVALKKEK</sequence>
<dbReference type="AlphaFoldDB" id="A0A3P1SDQ6"/>
<dbReference type="EMBL" id="RQZF01000006">
    <property type="protein sequence ID" value="RRC95107.1"/>
    <property type="molecule type" value="Genomic_DNA"/>
</dbReference>
<dbReference type="OrthoDB" id="1644899at2"/>
<feature type="transmembrane region" description="Helical" evidence="1">
    <location>
        <begin position="150"/>
        <end position="178"/>
    </location>
</feature>
<organism evidence="2 3">
    <name type="scientific">Schaalia canis</name>
    <dbReference type="NCBI Taxonomy" id="100469"/>
    <lineage>
        <taxon>Bacteria</taxon>
        <taxon>Bacillati</taxon>
        <taxon>Actinomycetota</taxon>
        <taxon>Actinomycetes</taxon>
        <taxon>Actinomycetales</taxon>
        <taxon>Actinomycetaceae</taxon>
        <taxon>Schaalia</taxon>
    </lineage>
</organism>
<dbReference type="InterPro" id="IPR021299">
    <property type="entry name" value="DUF2871"/>
</dbReference>
<keyword evidence="1" id="KW-0812">Transmembrane</keyword>
<evidence type="ECO:0000313" key="3">
    <source>
        <dbReference type="Proteomes" id="UP000280444"/>
    </source>
</evidence>
<accession>A0A3P1SDQ6</accession>
<evidence type="ECO:0000256" key="1">
    <source>
        <dbReference type="SAM" id="Phobius"/>
    </source>
</evidence>
<dbReference type="Proteomes" id="UP000280444">
    <property type="component" value="Unassembled WGS sequence"/>
</dbReference>
<feature type="transmembrane region" description="Helical" evidence="1">
    <location>
        <begin position="90"/>
        <end position="110"/>
    </location>
</feature>
<comment type="caution">
    <text evidence="2">The sequence shown here is derived from an EMBL/GenBank/DDBJ whole genome shotgun (WGS) entry which is preliminary data.</text>
</comment>
<proteinExistence type="predicted"/>
<keyword evidence="1" id="KW-0472">Membrane</keyword>
<name>A0A3P1SDQ6_9ACTO</name>